<feature type="signal peptide" evidence="1">
    <location>
        <begin position="1"/>
        <end position="30"/>
    </location>
</feature>
<dbReference type="Gene3D" id="1.20.140.40">
    <property type="entry name" value="Invertase/pectin methylesterase inhibitor family protein"/>
    <property type="match status" value="1"/>
</dbReference>
<organism evidence="4 5">
    <name type="scientific">Acer yangbiense</name>
    <dbReference type="NCBI Taxonomy" id="1000413"/>
    <lineage>
        <taxon>Eukaryota</taxon>
        <taxon>Viridiplantae</taxon>
        <taxon>Streptophyta</taxon>
        <taxon>Embryophyta</taxon>
        <taxon>Tracheophyta</taxon>
        <taxon>Spermatophyta</taxon>
        <taxon>Magnoliopsida</taxon>
        <taxon>eudicotyledons</taxon>
        <taxon>Gunneridae</taxon>
        <taxon>Pentapetalae</taxon>
        <taxon>rosids</taxon>
        <taxon>malvids</taxon>
        <taxon>Sapindales</taxon>
        <taxon>Sapindaceae</taxon>
        <taxon>Hippocastanoideae</taxon>
        <taxon>Acereae</taxon>
        <taxon>Acer</taxon>
    </lineage>
</organism>
<dbReference type="Proteomes" id="UP000323000">
    <property type="component" value="Chromosome 2"/>
</dbReference>
<evidence type="ECO:0000313" key="4">
    <source>
        <dbReference type="EMBL" id="TXG68835.1"/>
    </source>
</evidence>
<dbReference type="InterPro" id="IPR035513">
    <property type="entry name" value="Invertase/methylesterase_inhib"/>
</dbReference>
<proteinExistence type="predicted"/>
<accession>A0A5C7IIC5</accession>
<dbReference type="Pfam" id="PF04043">
    <property type="entry name" value="PMEI"/>
    <property type="match status" value="1"/>
</dbReference>
<comment type="caution">
    <text evidence="4">The sequence shown here is derived from an EMBL/GenBank/DDBJ whole genome shotgun (WGS) entry which is preliminary data.</text>
</comment>
<dbReference type="EMBL" id="VAHF01000002">
    <property type="protein sequence ID" value="TXG68835.1"/>
    <property type="molecule type" value="Genomic_DNA"/>
</dbReference>
<dbReference type="EMBL" id="VAHF01000088">
    <property type="protein sequence ID" value="TXG46522.1"/>
    <property type="molecule type" value="Genomic_DNA"/>
</dbReference>
<evidence type="ECO:0000313" key="3">
    <source>
        <dbReference type="EMBL" id="TXG46522.1"/>
    </source>
</evidence>
<dbReference type="SUPFAM" id="SSF101148">
    <property type="entry name" value="Plant invertase/pectin methylesterase inhibitor"/>
    <property type="match status" value="1"/>
</dbReference>
<gene>
    <name evidence="4" type="ORF">EZV62_003770</name>
    <name evidence="3" type="ORF">EZV62_027977</name>
</gene>
<feature type="domain" description="Pectinesterase inhibitor" evidence="2">
    <location>
        <begin position="27"/>
        <end position="153"/>
    </location>
</feature>
<dbReference type="OrthoDB" id="770764at2759"/>
<reference evidence="4" key="2">
    <citation type="submission" date="2019-05" db="EMBL/GenBank/DDBJ databases">
        <authorList>
            <person name="Zhang R."/>
        </authorList>
    </citation>
    <scope>NUCLEOTIDE SEQUENCE [LARGE SCALE GENOMIC DNA]</scope>
    <source>
        <strain evidence="4">Malutang-1-2009seedling</strain>
        <tissue evidence="4">Leaf</tissue>
    </source>
</reference>
<dbReference type="SMART" id="SM00856">
    <property type="entry name" value="PMEI"/>
    <property type="match status" value="1"/>
</dbReference>
<evidence type="ECO:0000256" key="1">
    <source>
        <dbReference type="SAM" id="SignalP"/>
    </source>
</evidence>
<dbReference type="NCBIfam" id="TIGR01614">
    <property type="entry name" value="PME_inhib"/>
    <property type="match status" value="1"/>
</dbReference>
<dbReference type="InterPro" id="IPR006501">
    <property type="entry name" value="Pectinesterase_inhib_dom"/>
</dbReference>
<keyword evidence="1" id="KW-0732">Signal</keyword>
<sequence>MAVFKHCMSLSLAFLAVAATVLLLAGNAAATSVDLCKKIHSNSTQELCKSVIKGTTDPRKATELAIKALIVEIGHVKEANVCNEVMDEAIDNLNGALKFLKSNDNGSLNDYLAEVVADFGDCDDASEESGGKTSPLAKTTETAKKMASNCLALASQIH</sequence>
<reference evidence="5" key="1">
    <citation type="journal article" date="2019" name="Gigascience">
        <title>De novo genome assembly of the endangered Acer yangbiense, a plant species with extremely small populations endemic to Yunnan Province, China.</title>
        <authorList>
            <person name="Yang J."/>
            <person name="Wariss H.M."/>
            <person name="Tao L."/>
            <person name="Zhang R."/>
            <person name="Yun Q."/>
            <person name="Hollingsworth P."/>
            <person name="Dao Z."/>
            <person name="Luo G."/>
            <person name="Guo H."/>
            <person name="Ma Y."/>
            <person name="Sun W."/>
        </authorList>
    </citation>
    <scope>NUCLEOTIDE SEQUENCE [LARGE SCALE GENOMIC DNA]</scope>
    <source>
        <strain evidence="5">cv. Malutang</strain>
    </source>
</reference>
<dbReference type="AlphaFoldDB" id="A0A5C7IIC5"/>
<name>A0A5C7IIC5_9ROSI</name>
<feature type="chain" id="PRO_5033477154" description="Pectinesterase inhibitor domain-containing protein" evidence="1">
    <location>
        <begin position="31"/>
        <end position="158"/>
    </location>
</feature>
<dbReference type="GO" id="GO:0004857">
    <property type="term" value="F:enzyme inhibitor activity"/>
    <property type="evidence" value="ECO:0007669"/>
    <property type="project" value="InterPro"/>
</dbReference>
<keyword evidence="5" id="KW-1185">Reference proteome</keyword>
<dbReference type="CDD" id="cd15800">
    <property type="entry name" value="PMEI-like_2"/>
    <property type="match status" value="1"/>
</dbReference>
<protein>
    <recommendedName>
        <fullName evidence="2">Pectinesterase inhibitor domain-containing protein</fullName>
    </recommendedName>
</protein>
<evidence type="ECO:0000259" key="2">
    <source>
        <dbReference type="SMART" id="SM00856"/>
    </source>
</evidence>
<evidence type="ECO:0000313" key="5">
    <source>
        <dbReference type="Proteomes" id="UP000323000"/>
    </source>
</evidence>